<name>A0A1F5KS54_9BACT</name>
<proteinExistence type="predicted"/>
<dbReference type="STRING" id="1797785.A3B45_04000"/>
<protein>
    <submittedName>
        <fullName evidence="1">Uncharacterized protein</fullName>
    </submittedName>
</protein>
<sequence>MNFDFPLKKILEVLGEPDRDIRNILNQFNSLTASRFQRSILEKIDSEKSETRNIIRQILKNDTLEEKTVQMIAKFTKEWIGNKNVMVMYLDCRLSSFLDITGLILEDATDKEKAEIRSILKTDKYLSQILF</sequence>
<comment type="caution">
    <text evidence="1">The sequence shown here is derived from an EMBL/GenBank/DDBJ whole genome shotgun (WGS) entry which is preliminary data.</text>
</comment>
<gene>
    <name evidence="1" type="ORF">A3B45_04000</name>
</gene>
<accession>A0A1F5KS54</accession>
<reference evidence="1 2" key="1">
    <citation type="journal article" date="2016" name="Nat. Commun.">
        <title>Thousands of microbial genomes shed light on interconnected biogeochemical processes in an aquifer system.</title>
        <authorList>
            <person name="Anantharaman K."/>
            <person name="Brown C.T."/>
            <person name="Hug L.A."/>
            <person name="Sharon I."/>
            <person name="Castelle C.J."/>
            <person name="Probst A.J."/>
            <person name="Thomas B.C."/>
            <person name="Singh A."/>
            <person name="Wilkins M.J."/>
            <person name="Karaoz U."/>
            <person name="Brodie E.L."/>
            <person name="Williams K.H."/>
            <person name="Hubbard S.S."/>
            <person name="Banfield J.F."/>
        </authorList>
    </citation>
    <scope>NUCLEOTIDE SEQUENCE [LARGE SCALE GENOMIC DNA]</scope>
</reference>
<evidence type="ECO:0000313" key="1">
    <source>
        <dbReference type="EMBL" id="OGE43742.1"/>
    </source>
</evidence>
<dbReference type="EMBL" id="MFDM01000013">
    <property type="protein sequence ID" value="OGE43742.1"/>
    <property type="molecule type" value="Genomic_DNA"/>
</dbReference>
<dbReference type="AlphaFoldDB" id="A0A1F5KS54"/>
<evidence type="ECO:0000313" key="2">
    <source>
        <dbReference type="Proteomes" id="UP000178565"/>
    </source>
</evidence>
<dbReference type="Proteomes" id="UP000178565">
    <property type="component" value="Unassembled WGS sequence"/>
</dbReference>
<organism evidence="1 2">
    <name type="scientific">Candidatus Daviesbacteria bacterium RIFCSPLOWO2_01_FULL_39_12</name>
    <dbReference type="NCBI Taxonomy" id="1797785"/>
    <lineage>
        <taxon>Bacteria</taxon>
        <taxon>Candidatus Daviesiibacteriota</taxon>
    </lineage>
</organism>